<dbReference type="AlphaFoldDB" id="A0A9P5XRM4"/>
<reference evidence="1" key="1">
    <citation type="submission" date="2020-11" db="EMBL/GenBank/DDBJ databases">
        <authorList>
            <consortium name="DOE Joint Genome Institute"/>
            <person name="Ahrendt S."/>
            <person name="Riley R."/>
            <person name="Andreopoulos W."/>
            <person name="Labutti K."/>
            <person name="Pangilinan J."/>
            <person name="Ruiz-Duenas F.J."/>
            <person name="Barrasa J.M."/>
            <person name="Sanchez-Garcia M."/>
            <person name="Camarero S."/>
            <person name="Miyauchi S."/>
            <person name="Serrano A."/>
            <person name="Linde D."/>
            <person name="Babiker R."/>
            <person name="Drula E."/>
            <person name="Ayuso-Fernandez I."/>
            <person name="Pacheco R."/>
            <person name="Padilla G."/>
            <person name="Ferreira P."/>
            <person name="Barriuso J."/>
            <person name="Kellner H."/>
            <person name="Castanera R."/>
            <person name="Alfaro M."/>
            <person name="Ramirez L."/>
            <person name="Pisabarro A.G."/>
            <person name="Kuo A."/>
            <person name="Tritt A."/>
            <person name="Lipzen A."/>
            <person name="He G."/>
            <person name="Yan M."/>
            <person name="Ng V."/>
            <person name="Cullen D."/>
            <person name="Martin F."/>
            <person name="Rosso M.-N."/>
            <person name="Henrissat B."/>
            <person name="Hibbett D."/>
            <person name="Martinez A.T."/>
            <person name="Grigoriev I.V."/>
        </authorList>
    </citation>
    <scope>NUCLEOTIDE SEQUENCE</scope>
    <source>
        <strain evidence="1">CBS 247.69</strain>
    </source>
</reference>
<dbReference type="EMBL" id="MU150543">
    <property type="protein sequence ID" value="KAF9455719.1"/>
    <property type="molecule type" value="Genomic_DNA"/>
</dbReference>
<sequence>FPPAPPSQKIQHSTITNFCTDTSPKIFMETGCTVCGKLTLCSDLQKLKDLDLDL</sequence>
<protein>
    <submittedName>
        <fullName evidence="1">Uncharacterized protein</fullName>
    </submittedName>
</protein>
<organism evidence="1 2">
    <name type="scientific">Collybia nuda</name>
    <dbReference type="NCBI Taxonomy" id="64659"/>
    <lineage>
        <taxon>Eukaryota</taxon>
        <taxon>Fungi</taxon>
        <taxon>Dikarya</taxon>
        <taxon>Basidiomycota</taxon>
        <taxon>Agaricomycotina</taxon>
        <taxon>Agaricomycetes</taxon>
        <taxon>Agaricomycetidae</taxon>
        <taxon>Agaricales</taxon>
        <taxon>Tricholomatineae</taxon>
        <taxon>Clitocybaceae</taxon>
        <taxon>Collybia</taxon>
    </lineage>
</organism>
<dbReference type="Proteomes" id="UP000807353">
    <property type="component" value="Unassembled WGS sequence"/>
</dbReference>
<feature type="non-terminal residue" evidence="1">
    <location>
        <position position="1"/>
    </location>
</feature>
<gene>
    <name evidence="1" type="ORF">BDZ94DRAFT_1118262</name>
</gene>
<proteinExistence type="predicted"/>
<feature type="non-terminal residue" evidence="1">
    <location>
        <position position="54"/>
    </location>
</feature>
<evidence type="ECO:0000313" key="1">
    <source>
        <dbReference type="EMBL" id="KAF9455719.1"/>
    </source>
</evidence>
<accession>A0A9P5XRM4</accession>
<evidence type="ECO:0000313" key="2">
    <source>
        <dbReference type="Proteomes" id="UP000807353"/>
    </source>
</evidence>
<dbReference type="OrthoDB" id="3051956at2759"/>
<name>A0A9P5XRM4_9AGAR</name>
<keyword evidence="2" id="KW-1185">Reference proteome</keyword>
<comment type="caution">
    <text evidence="1">The sequence shown here is derived from an EMBL/GenBank/DDBJ whole genome shotgun (WGS) entry which is preliminary data.</text>
</comment>